<proteinExistence type="predicted"/>
<accession>A0A178LUI2</accession>
<evidence type="ECO:0000313" key="1">
    <source>
        <dbReference type="EMBL" id="OAN37108.1"/>
    </source>
</evidence>
<gene>
    <name evidence="1" type="ORF">A6A03_05555</name>
</gene>
<sequence>MMLFVVLRGRAMPVAISGRGGKLLLFAAVPARATFGGNPPSDLLSLRGRAAPEAISREGEMQPLVICCICAPSNIMVLEVQDDTL</sequence>
<keyword evidence="2" id="KW-1185">Reference proteome</keyword>
<reference evidence="1 2" key="1">
    <citation type="submission" date="2016-04" db="EMBL/GenBank/DDBJ databases">
        <title>Chloroflexus islandicus sp. nov., a thermophilic filamentous anoxygenic phototrophic bacterium from geyser Strokkur (Iceland).</title>
        <authorList>
            <person name="Gaisin V.A."/>
            <person name="Kalashnikov A.M."/>
            <person name="Sukhacheva M.V."/>
            <person name="Grouzdev D.S."/>
            <person name="Ivanov T.M."/>
            <person name="Kuznetsov B."/>
            <person name="Gorlenko V.M."/>
        </authorList>
    </citation>
    <scope>NUCLEOTIDE SEQUENCE [LARGE SCALE GENOMIC DNA]</scope>
    <source>
        <strain evidence="2">isl-2</strain>
    </source>
</reference>
<dbReference type="EMBL" id="LWQS01000114">
    <property type="protein sequence ID" value="OAN37108.1"/>
    <property type="molecule type" value="Genomic_DNA"/>
</dbReference>
<name>A0A178LUI2_9CHLR</name>
<comment type="caution">
    <text evidence="1">The sequence shown here is derived from an EMBL/GenBank/DDBJ whole genome shotgun (WGS) entry which is preliminary data.</text>
</comment>
<dbReference type="Proteomes" id="UP000078287">
    <property type="component" value="Unassembled WGS sequence"/>
</dbReference>
<dbReference type="AlphaFoldDB" id="A0A178LUI2"/>
<organism evidence="1 2">
    <name type="scientific">Chloroflexus islandicus</name>
    <dbReference type="NCBI Taxonomy" id="1707952"/>
    <lineage>
        <taxon>Bacteria</taxon>
        <taxon>Bacillati</taxon>
        <taxon>Chloroflexota</taxon>
        <taxon>Chloroflexia</taxon>
        <taxon>Chloroflexales</taxon>
        <taxon>Chloroflexineae</taxon>
        <taxon>Chloroflexaceae</taxon>
        <taxon>Chloroflexus</taxon>
    </lineage>
</organism>
<protein>
    <submittedName>
        <fullName evidence="1">Uncharacterized protein</fullName>
    </submittedName>
</protein>
<evidence type="ECO:0000313" key="2">
    <source>
        <dbReference type="Proteomes" id="UP000078287"/>
    </source>
</evidence>